<evidence type="ECO:0000313" key="2">
    <source>
        <dbReference type="EMBL" id="KZV40159.1"/>
    </source>
</evidence>
<organism evidence="2 3">
    <name type="scientific">Dorcoceras hygrometricum</name>
    <dbReference type="NCBI Taxonomy" id="472368"/>
    <lineage>
        <taxon>Eukaryota</taxon>
        <taxon>Viridiplantae</taxon>
        <taxon>Streptophyta</taxon>
        <taxon>Embryophyta</taxon>
        <taxon>Tracheophyta</taxon>
        <taxon>Spermatophyta</taxon>
        <taxon>Magnoliopsida</taxon>
        <taxon>eudicotyledons</taxon>
        <taxon>Gunneridae</taxon>
        <taxon>Pentapetalae</taxon>
        <taxon>asterids</taxon>
        <taxon>lamiids</taxon>
        <taxon>Lamiales</taxon>
        <taxon>Gesneriaceae</taxon>
        <taxon>Didymocarpoideae</taxon>
        <taxon>Trichosporeae</taxon>
        <taxon>Loxocarpinae</taxon>
        <taxon>Dorcoceras</taxon>
    </lineage>
</organism>
<sequence length="554" mass="62343">MKASSECMSFFKNDSVKAISSRTMETENGRESERANLYKARLPRIALADKWKAPLVEARVFKWHPAQEMVQLIFGDIEFLIQLREQVIDEVSAFLNSFRLCGLPVLFSVLVLFHCLLLNLGVGRVCTEVLQFSLIGGLRSVNEINRCRDIIGPLVDIEIIPTGFRGLFQRGLNANNFATFLCDCIEQPEEQGLPEYESSFSDDSVVYCSPSLAADFSVQISPIVDITSAPTDSVLSSPHQSSTSASSMHFTDKILQGTETAVVQILEPVTATTKDISAQFAQRRDSMSQIPIKQVRTQRSLDDLKSELLFKIDNLVKASTEARDQQTQYIQNSIKSVRQEARTQGDVLSVKLNEYQKGTRVHQAFVTTELADIRNEVKAMDEKLATIRSEMLDLRAQEQENILNLSTQIVFLVDYINRGADAKKVEAEGPVGKSPRAEELLQREERLALGAHLGRGRICMLTKNQLVKEKPVGQNLQGQIVKEDLSCEDDEGQLERRTAEKSKLEELLKSCCKQEKKKRALNGSIMQPARRKYQISANQNGEKLARWLRSNQLR</sequence>
<keyword evidence="3" id="KW-1185">Reference proteome</keyword>
<feature type="coiled-coil region" evidence="1">
    <location>
        <begin position="370"/>
        <end position="397"/>
    </location>
</feature>
<accession>A0A2Z7C091</accession>
<evidence type="ECO:0000256" key="1">
    <source>
        <dbReference type="SAM" id="Coils"/>
    </source>
</evidence>
<reference evidence="2 3" key="1">
    <citation type="journal article" date="2015" name="Proc. Natl. Acad. Sci. U.S.A.">
        <title>The resurrection genome of Boea hygrometrica: A blueprint for survival of dehydration.</title>
        <authorList>
            <person name="Xiao L."/>
            <person name="Yang G."/>
            <person name="Zhang L."/>
            <person name="Yang X."/>
            <person name="Zhao S."/>
            <person name="Ji Z."/>
            <person name="Zhou Q."/>
            <person name="Hu M."/>
            <person name="Wang Y."/>
            <person name="Chen M."/>
            <person name="Xu Y."/>
            <person name="Jin H."/>
            <person name="Xiao X."/>
            <person name="Hu G."/>
            <person name="Bao F."/>
            <person name="Hu Y."/>
            <person name="Wan P."/>
            <person name="Li L."/>
            <person name="Deng X."/>
            <person name="Kuang T."/>
            <person name="Xiang C."/>
            <person name="Zhu J.K."/>
            <person name="Oliver M.J."/>
            <person name="He Y."/>
        </authorList>
    </citation>
    <scope>NUCLEOTIDE SEQUENCE [LARGE SCALE GENOMIC DNA]</scope>
    <source>
        <strain evidence="3">cv. XS01</strain>
    </source>
</reference>
<keyword evidence="1" id="KW-0175">Coiled coil</keyword>
<gene>
    <name evidence="2" type="ORF">F511_39326</name>
</gene>
<protein>
    <submittedName>
        <fullName evidence="2">Uncharacterized protein</fullName>
    </submittedName>
</protein>
<dbReference type="AlphaFoldDB" id="A0A2Z7C091"/>
<evidence type="ECO:0000313" key="3">
    <source>
        <dbReference type="Proteomes" id="UP000250235"/>
    </source>
</evidence>
<dbReference type="EMBL" id="KV000510">
    <property type="protein sequence ID" value="KZV40159.1"/>
    <property type="molecule type" value="Genomic_DNA"/>
</dbReference>
<dbReference type="Proteomes" id="UP000250235">
    <property type="component" value="Unassembled WGS sequence"/>
</dbReference>
<name>A0A2Z7C091_9LAMI</name>
<proteinExistence type="predicted"/>